<evidence type="ECO:0000313" key="2">
    <source>
        <dbReference type="Proteomes" id="UP000014023"/>
    </source>
</evidence>
<reference evidence="1 2" key="1">
    <citation type="submission" date="2012-12" db="EMBL/GenBank/DDBJ databases">
        <title>The Genome Sequence of Bacillus cereus VD196.</title>
        <authorList>
            <consortium name="The Broad Institute Genome Sequencing Platform"/>
            <consortium name="The Broad Institute Genome Sequencing Center for Infectious Disease"/>
            <person name="Feldgarden M."/>
            <person name="Van der Auwera G.A."/>
            <person name="Mahillon J."/>
            <person name="Duprez V."/>
            <person name="Timmery S."/>
            <person name="Mattelet C."/>
            <person name="Dierick K."/>
            <person name="Sun M."/>
            <person name="Yu Z."/>
            <person name="Zhu L."/>
            <person name="Hu X."/>
            <person name="Shank E.B."/>
            <person name="Swiecicka I."/>
            <person name="Hansen B.M."/>
            <person name="Andrup L."/>
            <person name="Walker B."/>
            <person name="Young S.K."/>
            <person name="Zeng Q."/>
            <person name="Gargeya S."/>
            <person name="Fitzgerald M."/>
            <person name="Haas B."/>
            <person name="Abouelleil A."/>
            <person name="Alvarado L."/>
            <person name="Arachchi H.M."/>
            <person name="Berlin A.M."/>
            <person name="Chapman S.B."/>
            <person name="Dewar J."/>
            <person name="Goldberg J."/>
            <person name="Griggs A."/>
            <person name="Gujja S."/>
            <person name="Hansen M."/>
            <person name="Howarth C."/>
            <person name="Imamovic A."/>
            <person name="Larimer J."/>
            <person name="McCowan C."/>
            <person name="Murphy C."/>
            <person name="Neiman D."/>
            <person name="Pearson M."/>
            <person name="Priest M."/>
            <person name="Roberts A."/>
            <person name="Saif S."/>
            <person name="Shea T."/>
            <person name="Sisk P."/>
            <person name="Sykes S."/>
            <person name="Wortman J."/>
            <person name="Nusbaum C."/>
            <person name="Birren B."/>
        </authorList>
    </citation>
    <scope>NUCLEOTIDE SEQUENCE [LARGE SCALE GENOMIC DNA]</scope>
    <source>
        <strain evidence="1 2">VD196</strain>
    </source>
</reference>
<gene>
    <name evidence="1" type="ORF">IKE_05890</name>
</gene>
<dbReference type="AlphaFoldDB" id="A0A9W5PYG9"/>
<proteinExistence type="predicted"/>
<name>A0A9W5PYG9_BACCE</name>
<accession>A0A9W5PYG9</accession>
<dbReference type="Proteomes" id="UP000014023">
    <property type="component" value="Unassembled WGS sequence"/>
</dbReference>
<dbReference type="EMBL" id="AHFL01000062">
    <property type="protein sequence ID" value="EOO61616.1"/>
    <property type="molecule type" value="Genomic_DNA"/>
</dbReference>
<protein>
    <submittedName>
        <fullName evidence="1">Uncharacterized protein</fullName>
    </submittedName>
</protein>
<comment type="caution">
    <text evidence="1">The sequence shown here is derived from an EMBL/GenBank/DDBJ whole genome shotgun (WGS) entry which is preliminary data.</text>
</comment>
<organism evidence="1 2">
    <name type="scientific">Bacillus cereus VD196</name>
    <dbReference type="NCBI Taxonomy" id="1053243"/>
    <lineage>
        <taxon>Bacteria</taxon>
        <taxon>Bacillati</taxon>
        <taxon>Bacillota</taxon>
        <taxon>Bacilli</taxon>
        <taxon>Bacillales</taxon>
        <taxon>Bacillaceae</taxon>
        <taxon>Bacillus</taxon>
        <taxon>Bacillus cereus group</taxon>
    </lineage>
</organism>
<evidence type="ECO:0000313" key="1">
    <source>
        <dbReference type="EMBL" id="EOO61616.1"/>
    </source>
</evidence>
<sequence length="100" mass="11747">MLVHKAYKFCIEAKLSKALRILLEEQRVLLTGINNILRLHESMNTLETQDMITYHKLSTKAIKKQYVIRMEYLQVSNMLKNIKLAKASNEVSWSQISDYM</sequence>